<dbReference type="InterPro" id="IPR000089">
    <property type="entry name" value="Biotin_lipoyl"/>
</dbReference>
<evidence type="ECO:0000259" key="5">
    <source>
        <dbReference type="PROSITE" id="PS50968"/>
    </source>
</evidence>
<dbReference type="Pfam" id="PF01597">
    <property type="entry name" value="GCV_H"/>
    <property type="match status" value="1"/>
</dbReference>
<dbReference type="PANTHER" id="PTHR11715">
    <property type="entry name" value="GLYCINE CLEAVAGE SYSTEM H PROTEIN"/>
    <property type="match status" value="1"/>
</dbReference>
<dbReference type="InterPro" id="IPR033753">
    <property type="entry name" value="GCV_H/Fam206"/>
</dbReference>
<keyword evidence="2 3" id="KW-0450">Lipoyl</keyword>
<comment type="function">
    <text evidence="3">The glycine cleavage system catalyzes the degradation of glycine. The H protein shuttles the methylamine group of glycine from the P protein to the T protein.</text>
</comment>
<dbReference type="GO" id="GO:0005960">
    <property type="term" value="C:glycine cleavage complex"/>
    <property type="evidence" value="ECO:0007669"/>
    <property type="project" value="InterPro"/>
</dbReference>
<dbReference type="InterPro" id="IPR003016">
    <property type="entry name" value="2-oxoA_DH_lipoyl-BS"/>
</dbReference>
<dbReference type="PANTHER" id="PTHR11715:SF3">
    <property type="entry name" value="GLYCINE CLEAVAGE SYSTEM H PROTEIN-RELATED"/>
    <property type="match status" value="1"/>
</dbReference>
<evidence type="ECO:0000256" key="3">
    <source>
        <dbReference type="HAMAP-Rule" id="MF_00272"/>
    </source>
</evidence>
<dbReference type="PROSITE" id="PS00189">
    <property type="entry name" value="LIPOYL"/>
    <property type="match status" value="1"/>
</dbReference>
<dbReference type="HAMAP" id="MF_00272">
    <property type="entry name" value="GcvH"/>
    <property type="match status" value="1"/>
</dbReference>
<dbReference type="CDD" id="cd06848">
    <property type="entry name" value="GCS_H"/>
    <property type="match status" value="1"/>
</dbReference>
<feature type="modified residue" description="N6-lipoyllysine" evidence="3 4">
    <location>
        <position position="60"/>
    </location>
</feature>
<dbReference type="GO" id="GO:0009249">
    <property type="term" value="P:protein lipoylation"/>
    <property type="evidence" value="ECO:0007669"/>
    <property type="project" value="TreeGrafter"/>
</dbReference>
<dbReference type="RefSeq" id="WP_160720135.1">
    <property type="nucleotide sequence ID" value="NZ_SUMG01000005.1"/>
</dbReference>
<evidence type="ECO:0000256" key="2">
    <source>
        <dbReference type="ARBA" id="ARBA00022823"/>
    </source>
</evidence>
<dbReference type="NCBIfam" id="TIGR00527">
    <property type="entry name" value="gcvH"/>
    <property type="match status" value="1"/>
</dbReference>
<keyword evidence="7" id="KW-1185">Reference proteome</keyword>
<dbReference type="SUPFAM" id="SSF51230">
    <property type="entry name" value="Single hybrid motif"/>
    <property type="match status" value="1"/>
</dbReference>
<comment type="cofactor">
    <cofactor evidence="3">
        <name>(R)-lipoate</name>
        <dbReference type="ChEBI" id="CHEBI:83088"/>
    </cofactor>
    <text evidence="3">Binds 1 lipoyl cofactor covalently.</text>
</comment>
<comment type="similarity">
    <text evidence="1 3">Belongs to the GcvH family.</text>
</comment>
<name>A0AA43XJM4_9CLOT</name>
<comment type="caution">
    <text evidence="6">The sequence shown here is derived from an EMBL/GenBank/DDBJ whole genome shotgun (WGS) entry which is preliminary data.</text>
</comment>
<dbReference type="AlphaFoldDB" id="A0AA43XJM4"/>
<proteinExistence type="inferred from homology"/>
<dbReference type="Gene3D" id="2.40.50.100">
    <property type="match status" value="1"/>
</dbReference>
<dbReference type="EMBL" id="SUMG01000005">
    <property type="protein sequence ID" value="NBG88038.1"/>
    <property type="molecule type" value="Genomic_DNA"/>
</dbReference>
<feature type="domain" description="Lipoyl-binding" evidence="5">
    <location>
        <begin position="19"/>
        <end position="100"/>
    </location>
</feature>
<dbReference type="InterPro" id="IPR002930">
    <property type="entry name" value="GCV_H"/>
</dbReference>
<dbReference type="GO" id="GO:0005737">
    <property type="term" value="C:cytoplasm"/>
    <property type="evidence" value="ECO:0007669"/>
    <property type="project" value="TreeGrafter"/>
</dbReference>
<dbReference type="PROSITE" id="PS50968">
    <property type="entry name" value="BIOTINYL_LIPOYL"/>
    <property type="match status" value="1"/>
</dbReference>
<dbReference type="GO" id="GO:0019464">
    <property type="term" value="P:glycine decarboxylation via glycine cleavage system"/>
    <property type="evidence" value="ECO:0007669"/>
    <property type="project" value="UniProtKB-UniRule"/>
</dbReference>
<gene>
    <name evidence="3 6" type="primary">gcvH</name>
    <name evidence="6" type="ORF">ISALK_05940</name>
</gene>
<dbReference type="InterPro" id="IPR017453">
    <property type="entry name" value="GCV_H_sub"/>
</dbReference>
<evidence type="ECO:0000313" key="7">
    <source>
        <dbReference type="Proteomes" id="UP000449710"/>
    </source>
</evidence>
<sequence length="123" mass="14078">MSELFFTKRHEWVKVDGEQATIGISDYAQEQLGDIVFVELPEVDEEIEQGDEFGVVESVKAASDLYMPISGKIVEINEELEDAPELVNEDAMGNWMIKVEVSNKEELEDLLSEDQYKDFLEEE</sequence>
<evidence type="ECO:0000256" key="1">
    <source>
        <dbReference type="ARBA" id="ARBA00009249"/>
    </source>
</evidence>
<reference evidence="6 7" key="1">
    <citation type="submission" date="2019-04" db="EMBL/GenBank/DDBJ databases">
        <title>Isachenkonia alkalipeptolytica gen. nov. sp. nov. a new anaerobic, alkiliphilic organothrophic bacterium capable to reduce synthesized ferrihydrite isolated from a soda lake.</title>
        <authorList>
            <person name="Toshchakov S.V."/>
            <person name="Zavarzina D.G."/>
            <person name="Zhilina T.N."/>
            <person name="Kostrikina N.A."/>
            <person name="Kublanov I.V."/>
        </authorList>
    </citation>
    <scope>NUCLEOTIDE SEQUENCE [LARGE SCALE GENOMIC DNA]</scope>
    <source>
        <strain evidence="6 7">Z-1701</strain>
    </source>
</reference>
<evidence type="ECO:0000313" key="6">
    <source>
        <dbReference type="EMBL" id="NBG88038.1"/>
    </source>
</evidence>
<comment type="subunit">
    <text evidence="3">The glycine cleavage system is composed of four proteins: P, T, L and H.</text>
</comment>
<accession>A0AA43XJM4</accession>
<evidence type="ECO:0000256" key="4">
    <source>
        <dbReference type="PIRSR" id="PIRSR617453-50"/>
    </source>
</evidence>
<dbReference type="NCBIfam" id="NF002270">
    <property type="entry name" value="PRK01202.1"/>
    <property type="match status" value="1"/>
</dbReference>
<organism evidence="6 7">
    <name type="scientific">Isachenkonia alkalipeptolytica</name>
    <dbReference type="NCBI Taxonomy" id="2565777"/>
    <lineage>
        <taxon>Bacteria</taxon>
        <taxon>Bacillati</taxon>
        <taxon>Bacillota</taxon>
        <taxon>Clostridia</taxon>
        <taxon>Eubacteriales</taxon>
        <taxon>Clostridiaceae</taxon>
        <taxon>Isachenkonia</taxon>
    </lineage>
</organism>
<dbReference type="Proteomes" id="UP000449710">
    <property type="component" value="Unassembled WGS sequence"/>
</dbReference>
<dbReference type="InterPro" id="IPR011053">
    <property type="entry name" value="Single_hybrid_motif"/>
</dbReference>
<protein>
    <recommendedName>
        <fullName evidence="3">Glycine cleavage system H protein</fullName>
    </recommendedName>
</protein>